<dbReference type="RefSeq" id="WP_048464862.1">
    <property type="nucleotide sequence ID" value="NZ_LABX01000122.1"/>
</dbReference>
<feature type="transmembrane region" description="Helical" evidence="6">
    <location>
        <begin position="178"/>
        <end position="203"/>
    </location>
</feature>
<dbReference type="PATRIC" id="fig|270351.6.peg.821"/>
<feature type="transmembrane region" description="Helical" evidence="6">
    <location>
        <begin position="215"/>
        <end position="240"/>
    </location>
</feature>
<feature type="transmembrane region" description="Helical" evidence="6">
    <location>
        <begin position="64"/>
        <end position="84"/>
    </location>
</feature>
<evidence type="ECO:0000313" key="7">
    <source>
        <dbReference type="EMBL" id="KMO33428.1"/>
    </source>
</evidence>
<dbReference type="InterPro" id="IPR043428">
    <property type="entry name" value="LivM-like"/>
</dbReference>
<dbReference type="Proteomes" id="UP000035929">
    <property type="component" value="Unassembled WGS sequence"/>
</dbReference>
<gene>
    <name evidence="7" type="ORF">VP06_16560</name>
</gene>
<evidence type="ECO:0000256" key="4">
    <source>
        <dbReference type="ARBA" id="ARBA00022989"/>
    </source>
</evidence>
<feature type="transmembrane region" description="Helical" evidence="6">
    <location>
        <begin position="132"/>
        <end position="150"/>
    </location>
</feature>
<dbReference type="CDD" id="cd06581">
    <property type="entry name" value="TM_PBP1_LivM_like"/>
    <property type="match status" value="1"/>
</dbReference>
<dbReference type="Pfam" id="PF02653">
    <property type="entry name" value="BPD_transp_2"/>
    <property type="match status" value="1"/>
</dbReference>
<proteinExistence type="predicted"/>
<feature type="transmembrane region" description="Helical" evidence="6">
    <location>
        <begin position="91"/>
        <end position="112"/>
    </location>
</feature>
<evidence type="ECO:0000256" key="1">
    <source>
        <dbReference type="ARBA" id="ARBA00004651"/>
    </source>
</evidence>
<keyword evidence="3 6" id="KW-0812">Transmembrane</keyword>
<name>A0A0J6SJ56_9HYPH</name>
<accession>A0A0J6SJ56</accession>
<protein>
    <submittedName>
        <fullName evidence="7">Amino acid ABC transporter</fullName>
    </submittedName>
</protein>
<comment type="caution">
    <text evidence="7">The sequence shown here is derived from an EMBL/GenBank/DDBJ whole genome shotgun (WGS) entry which is preliminary data.</text>
</comment>
<evidence type="ECO:0000256" key="3">
    <source>
        <dbReference type="ARBA" id="ARBA00022692"/>
    </source>
</evidence>
<feature type="transmembrane region" description="Helical" evidence="6">
    <location>
        <begin position="252"/>
        <end position="271"/>
    </location>
</feature>
<evidence type="ECO:0000313" key="8">
    <source>
        <dbReference type="Proteomes" id="UP000035929"/>
    </source>
</evidence>
<reference evidence="7 8" key="1">
    <citation type="submission" date="2015-03" db="EMBL/GenBank/DDBJ databases">
        <title>Genome sequencing of Methylobacterium aquaticum DSM16371 type strain.</title>
        <authorList>
            <person name="Chaudhry V."/>
            <person name="Patil P.B."/>
        </authorList>
    </citation>
    <scope>NUCLEOTIDE SEQUENCE [LARGE SCALE GENOMIC DNA]</scope>
    <source>
        <strain evidence="7 8">DSM 16371</strain>
    </source>
</reference>
<dbReference type="OrthoDB" id="9814461at2"/>
<keyword evidence="2" id="KW-1003">Cell membrane</keyword>
<dbReference type="GO" id="GO:0015658">
    <property type="term" value="F:branched-chain amino acid transmembrane transporter activity"/>
    <property type="evidence" value="ECO:0007669"/>
    <property type="project" value="InterPro"/>
</dbReference>
<evidence type="ECO:0000256" key="5">
    <source>
        <dbReference type="ARBA" id="ARBA00023136"/>
    </source>
</evidence>
<dbReference type="GO" id="GO:0005886">
    <property type="term" value="C:plasma membrane"/>
    <property type="evidence" value="ECO:0007669"/>
    <property type="project" value="UniProtKB-SubCell"/>
</dbReference>
<comment type="subcellular location">
    <subcellularLocation>
        <location evidence="1">Cell membrane</location>
        <topology evidence="1">Multi-pass membrane protein</topology>
    </subcellularLocation>
</comment>
<keyword evidence="4 6" id="KW-1133">Transmembrane helix</keyword>
<organism evidence="7 8">
    <name type="scientific">Methylobacterium aquaticum</name>
    <dbReference type="NCBI Taxonomy" id="270351"/>
    <lineage>
        <taxon>Bacteria</taxon>
        <taxon>Pseudomonadati</taxon>
        <taxon>Pseudomonadota</taxon>
        <taxon>Alphaproteobacteria</taxon>
        <taxon>Hyphomicrobiales</taxon>
        <taxon>Methylobacteriaceae</taxon>
        <taxon>Methylobacterium</taxon>
    </lineage>
</organism>
<dbReference type="EMBL" id="LABX01000122">
    <property type="protein sequence ID" value="KMO33428.1"/>
    <property type="molecule type" value="Genomic_DNA"/>
</dbReference>
<feature type="transmembrane region" description="Helical" evidence="6">
    <location>
        <begin position="40"/>
        <end position="58"/>
    </location>
</feature>
<dbReference type="InterPro" id="IPR001851">
    <property type="entry name" value="ABC_transp_permease"/>
</dbReference>
<dbReference type="PANTHER" id="PTHR30482:SF10">
    <property type="entry name" value="HIGH-AFFINITY BRANCHED-CHAIN AMINO ACID TRANSPORT PROTEIN BRAE"/>
    <property type="match status" value="1"/>
</dbReference>
<sequence length="279" mass="28966">MWDALDDFYWTYQSLIHGIGVNGILALSVYVVLAVGQLSLGQAAFMGVGAYTGALLSVKLGAPFAVSMLASALVPALLALVVGGPTLRLTGVYLAIATIGLGEITRIVFLNWDYAGGALGLSSIPERGGVPAIYGTLAVLLIGLTLVARSRIGRAMEAMREDEAAAGVMGVNLPRYRLVALVVSSAMAGVAGCLSAHVSSFIGPNEYGFETAVTILSYALLGGIGSPLAPVLGSTILTLLPEVLRPLADFRLMVNGLIIVLAVLFMPRGILPWRIARTG</sequence>
<dbReference type="AlphaFoldDB" id="A0A0J6SJ56"/>
<feature type="transmembrane region" description="Helical" evidence="6">
    <location>
        <begin position="12"/>
        <end position="33"/>
    </location>
</feature>
<dbReference type="PANTHER" id="PTHR30482">
    <property type="entry name" value="HIGH-AFFINITY BRANCHED-CHAIN AMINO ACID TRANSPORT SYSTEM PERMEASE"/>
    <property type="match status" value="1"/>
</dbReference>
<evidence type="ECO:0000256" key="2">
    <source>
        <dbReference type="ARBA" id="ARBA00022475"/>
    </source>
</evidence>
<keyword evidence="5 6" id="KW-0472">Membrane</keyword>
<evidence type="ECO:0000256" key="6">
    <source>
        <dbReference type="SAM" id="Phobius"/>
    </source>
</evidence>